<evidence type="ECO:0000256" key="1">
    <source>
        <dbReference type="ARBA" id="ARBA00023015"/>
    </source>
</evidence>
<feature type="domain" description="HTH gntR-type" evidence="4">
    <location>
        <begin position="57"/>
        <end position="124"/>
    </location>
</feature>
<dbReference type="Pfam" id="PF00392">
    <property type="entry name" value="GntR"/>
    <property type="match status" value="1"/>
</dbReference>
<dbReference type="PATRIC" id="fig|1073383.3.peg.1305"/>
<protein>
    <recommendedName>
        <fullName evidence="4">HTH gntR-type domain-containing protein</fullName>
    </recommendedName>
</protein>
<dbReference type="AlphaFoldDB" id="K1J1A6"/>
<dbReference type="CDD" id="cd07377">
    <property type="entry name" value="WHTH_GntR"/>
    <property type="match status" value="1"/>
</dbReference>
<dbReference type="Gene3D" id="1.10.10.10">
    <property type="entry name" value="Winged helix-like DNA-binding domain superfamily/Winged helix DNA-binding domain"/>
    <property type="match status" value="1"/>
</dbReference>
<dbReference type="InterPro" id="IPR008920">
    <property type="entry name" value="TF_FadR/GntR_C"/>
</dbReference>
<dbReference type="SMART" id="SM00345">
    <property type="entry name" value="HTH_GNTR"/>
    <property type="match status" value="1"/>
</dbReference>
<evidence type="ECO:0000256" key="3">
    <source>
        <dbReference type="ARBA" id="ARBA00023163"/>
    </source>
</evidence>
<evidence type="ECO:0000313" key="6">
    <source>
        <dbReference type="Proteomes" id="UP000006087"/>
    </source>
</evidence>
<dbReference type="PANTHER" id="PTHR43537:SF41">
    <property type="entry name" value="TRANSCRIPTIONAL REGULATORY PROTEIN"/>
    <property type="match status" value="1"/>
</dbReference>
<dbReference type="GO" id="GO:0003700">
    <property type="term" value="F:DNA-binding transcription factor activity"/>
    <property type="evidence" value="ECO:0007669"/>
    <property type="project" value="InterPro"/>
</dbReference>
<dbReference type="Gene3D" id="1.20.120.530">
    <property type="entry name" value="GntR ligand-binding domain-like"/>
    <property type="match status" value="1"/>
</dbReference>
<dbReference type="SMART" id="SM00895">
    <property type="entry name" value="FCD"/>
    <property type="match status" value="1"/>
</dbReference>
<evidence type="ECO:0000256" key="2">
    <source>
        <dbReference type="ARBA" id="ARBA00023125"/>
    </source>
</evidence>
<dbReference type="PROSITE" id="PS50949">
    <property type="entry name" value="HTH_GNTR"/>
    <property type="match status" value="1"/>
</dbReference>
<organism evidence="5 6">
    <name type="scientific">Aeromonas veronii AMC34</name>
    <dbReference type="NCBI Taxonomy" id="1073383"/>
    <lineage>
        <taxon>Bacteria</taxon>
        <taxon>Pseudomonadati</taxon>
        <taxon>Pseudomonadota</taxon>
        <taxon>Gammaproteobacteria</taxon>
        <taxon>Aeromonadales</taxon>
        <taxon>Aeromonadaceae</taxon>
        <taxon>Aeromonas</taxon>
    </lineage>
</organism>
<dbReference type="SUPFAM" id="SSF46785">
    <property type="entry name" value="Winged helix' DNA-binding domain"/>
    <property type="match status" value="1"/>
</dbReference>
<dbReference type="EMBL" id="AGWU01000011">
    <property type="protein sequence ID" value="EKB21737.1"/>
    <property type="molecule type" value="Genomic_DNA"/>
</dbReference>
<gene>
    <name evidence="5" type="ORF">HMPREF1168_01289</name>
</gene>
<keyword evidence="3" id="KW-0804">Transcription</keyword>
<dbReference type="InterPro" id="IPR036390">
    <property type="entry name" value="WH_DNA-bd_sf"/>
</dbReference>
<keyword evidence="1" id="KW-0805">Transcription regulation</keyword>
<name>K1J1A6_AERVE</name>
<comment type="caution">
    <text evidence="5">The sequence shown here is derived from an EMBL/GenBank/DDBJ whole genome shotgun (WGS) entry which is preliminary data.</text>
</comment>
<dbReference type="HOGENOM" id="CLU_017584_5_4_6"/>
<evidence type="ECO:0000259" key="4">
    <source>
        <dbReference type="PROSITE" id="PS50949"/>
    </source>
</evidence>
<dbReference type="Pfam" id="PF07729">
    <property type="entry name" value="FCD"/>
    <property type="match status" value="1"/>
</dbReference>
<accession>K1J1A6</accession>
<dbReference type="GO" id="GO:0003677">
    <property type="term" value="F:DNA binding"/>
    <property type="evidence" value="ECO:0007669"/>
    <property type="project" value="UniProtKB-KW"/>
</dbReference>
<dbReference type="SUPFAM" id="SSF48008">
    <property type="entry name" value="GntR ligand-binding domain-like"/>
    <property type="match status" value="1"/>
</dbReference>
<keyword evidence="2" id="KW-0238">DNA-binding</keyword>
<dbReference type="InterPro" id="IPR036388">
    <property type="entry name" value="WH-like_DNA-bd_sf"/>
</dbReference>
<dbReference type="InterPro" id="IPR011711">
    <property type="entry name" value="GntR_C"/>
</dbReference>
<dbReference type="PANTHER" id="PTHR43537">
    <property type="entry name" value="TRANSCRIPTIONAL REGULATOR, GNTR FAMILY"/>
    <property type="match status" value="1"/>
</dbReference>
<dbReference type="InterPro" id="IPR000524">
    <property type="entry name" value="Tscrpt_reg_HTH_GntR"/>
</dbReference>
<evidence type="ECO:0000313" key="5">
    <source>
        <dbReference type="EMBL" id="EKB21737.1"/>
    </source>
</evidence>
<sequence length="272" mass="30493">MLTGIFVLWQPRTPPTMQQQTPKPCLASPDGVDSAKLYTIYNFVTPNRDPTMTPPYKTRTQMVMENLRGRILRGEFPAGAPLRQDAIAKELAVSRIPVREALMQLEAQGLVKFEAHRGAVVTMLDASAIDELFYLRALLEADTLFHAVDKMTEATFAQAEAILAQFDHALESGTQIEHWAELNHSFHATLYQAAGRPQALDLIAQINLSCDRYVRFELLFAQGGVDKAEREHAQLLELCRTRRKHEAVVLLRQHIEAAGQSIKQILASGHKN</sequence>
<proteinExistence type="predicted"/>
<reference evidence="5 6" key="1">
    <citation type="submission" date="2012-06" db="EMBL/GenBank/DDBJ databases">
        <title>The Genome Sequence of Aeromonas veronii AMC34.</title>
        <authorList>
            <consortium name="The Broad Institute Genome Sequencing Platform"/>
            <person name="Earl A."/>
            <person name="Ward D."/>
            <person name="Feldgarden M."/>
            <person name="Gevers D."/>
            <person name="Graf J."/>
            <person name="Tomasi A."/>
            <person name="Horneman A."/>
            <person name="Walker B."/>
            <person name="Young S.K."/>
            <person name="Zeng Q."/>
            <person name="Gargeya S."/>
            <person name="Fitzgerald M."/>
            <person name="Haas B."/>
            <person name="Abouelleil A."/>
            <person name="Alvarado L."/>
            <person name="Arachchi H.M."/>
            <person name="Berlin A.M."/>
            <person name="Chapman S.B."/>
            <person name="Goldberg J."/>
            <person name="Griggs A."/>
            <person name="Gujja S."/>
            <person name="Hansen M."/>
            <person name="Howarth C."/>
            <person name="Imamovic A."/>
            <person name="Larimer J."/>
            <person name="McCowan C."/>
            <person name="Montmayeur A."/>
            <person name="Murphy C."/>
            <person name="Neiman D."/>
            <person name="Pearson M."/>
            <person name="Priest M."/>
            <person name="Roberts A."/>
            <person name="Saif S."/>
            <person name="Shea T."/>
            <person name="Sisk P."/>
            <person name="Sykes S."/>
            <person name="Wortman J."/>
            <person name="Nusbaum C."/>
            <person name="Birren B."/>
        </authorList>
    </citation>
    <scope>NUCLEOTIDE SEQUENCE [LARGE SCALE GENOMIC DNA]</scope>
    <source>
        <strain evidence="5 6">AMC34</strain>
    </source>
</reference>
<dbReference type="Proteomes" id="UP000006087">
    <property type="component" value="Unassembled WGS sequence"/>
</dbReference>